<dbReference type="PRINTS" id="PR00260">
    <property type="entry name" value="CHEMTRNSDUCR"/>
</dbReference>
<comment type="similarity">
    <text evidence="2">Belongs to the methyl-accepting chemotaxis (MCP) protein family.</text>
</comment>
<dbReference type="EMBL" id="CP097636">
    <property type="protein sequence ID" value="URI11543.1"/>
    <property type="molecule type" value="Genomic_DNA"/>
</dbReference>
<dbReference type="PANTHER" id="PTHR43531:SF11">
    <property type="entry name" value="METHYL-ACCEPTING CHEMOTAXIS PROTEIN 3"/>
    <property type="match status" value="1"/>
</dbReference>
<evidence type="ECO:0000256" key="5">
    <source>
        <dbReference type="SAM" id="Phobius"/>
    </source>
</evidence>
<dbReference type="PANTHER" id="PTHR43531">
    <property type="entry name" value="PROTEIN ICFG"/>
    <property type="match status" value="1"/>
</dbReference>
<dbReference type="Pfam" id="PF00015">
    <property type="entry name" value="MCPsignal"/>
    <property type="match status" value="1"/>
</dbReference>
<reference evidence="7" key="1">
    <citation type="submission" date="2022-05" db="EMBL/GenBank/DDBJ databases">
        <title>An RpoN-dependent PEP-CTERM gene is involved in floc formation of an Aquincola tertiaricarbonis strain.</title>
        <authorList>
            <person name="Qiu D."/>
            <person name="Xia M."/>
        </authorList>
    </citation>
    <scope>NUCLEOTIDE SEQUENCE</scope>
    <source>
        <strain evidence="7">RN12</strain>
    </source>
</reference>
<feature type="transmembrane region" description="Helical" evidence="5">
    <location>
        <begin position="21"/>
        <end position="39"/>
    </location>
</feature>
<evidence type="ECO:0000313" key="7">
    <source>
        <dbReference type="EMBL" id="URI11543.1"/>
    </source>
</evidence>
<dbReference type="InterPro" id="IPR004090">
    <property type="entry name" value="Chemotax_Me-accpt_rcpt"/>
</dbReference>
<keyword evidence="3" id="KW-0807">Transducer</keyword>
<dbReference type="RefSeq" id="WP_250199737.1">
    <property type="nucleotide sequence ID" value="NZ_CP097636.1"/>
</dbReference>
<gene>
    <name evidence="7" type="ORF">MW290_21640</name>
</gene>
<accession>A0ABY4SDZ4</accession>
<proteinExistence type="inferred from homology"/>
<dbReference type="SUPFAM" id="SSF58104">
    <property type="entry name" value="Methyl-accepting chemotaxis protein (MCP) signaling domain"/>
    <property type="match status" value="1"/>
</dbReference>
<evidence type="ECO:0000256" key="4">
    <source>
        <dbReference type="SAM" id="MobiDB-lite"/>
    </source>
</evidence>
<keyword evidence="8" id="KW-1185">Reference proteome</keyword>
<keyword evidence="5" id="KW-0812">Transmembrane</keyword>
<feature type="region of interest" description="Disordered" evidence="4">
    <location>
        <begin position="380"/>
        <end position="410"/>
    </location>
</feature>
<dbReference type="InterPro" id="IPR004089">
    <property type="entry name" value="MCPsignal_dom"/>
</dbReference>
<dbReference type="InterPro" id="IPR051310">
    <property type="entry name" value="MCP_chemotaxis"/>
</dbReference>
<dbReference type="Gene3D" id="1.10.287.950">
    <property type="entry name" value="Methyl-accepting chemotaxis protein"/>
    <property type="match status" value="1"/>
</dbReference>
<keyword evidence="5" id="KW-1133">Transmembrane helix</keyword>
<protein>
    <submittedName>
        <fullName evidence="7">Methyl-accepting chemotaxis protein</fullName>
    </submittedName>
</protein>
<organism evidence="7 8">
    <name type="scientific">Aquincola tertiaricarbonis</name>
    <dbReference type="NCBI Taxonomy" id="391953"/>
    <lineage>
        <taxon>Bacteria</taxon>
        <taxon>Pseudomonadati</taxon>
        <taxon>Pseudomonadota</taxon>
        <taxon>Betaproteobacteria</taxon>
        <taxon>Burkholderiales</taxon>
        <taxon>Sphaerotilaceae</taxon>
        <taxon>Aquincola</taxon>
    </lineage>
</organism>
<dbReference type="Proteomes" id="UP001056201">
    <property type="component" value="Chromosome 2"/>
</dbReference>
<evidence type="ECO:0000256" key="3">
    <source>
        <dbReference type="PROSITE-ProRule" id="PRU00284"/>
    </source>
</evidence>
<evidence type="ECO:0000313" key="8">
    <source>
        <dbReference type="Proteomes" id="UP001056201"/>
    </source>
</evidence>
<evidence type="ECO:0000256" key="2">
    <source>
        <dbReference type="ARBA" id="ARBA00029447"/>
    </source>
</evidence>
<feature type="domain" description="Methyl-accepting transducer" evidence="6">
    <location>
        <begin position="131"/>
        <end position="307"/>
    </location>
</feature>
<keyword evidence="5" id="KW-0472">Membrane</keyword>
<keyword evidence="1" id="KW-0145">Chemotaxis</keyword>
<dbReference type="SMART" id="SM00283">
    <property type="entry name" value="MA"/>
    <property type="match status" value="1"/>
</dbReference>
<name>A0ABY4SDZ4_AQUTE</name>
<evidence type="ECO:0000256" key="1">
    <source>
        <dbReference type="ARBA" id="ARBA00022500"/>
    </source>
</evidence>
<sequence>MPDSSTQQAQTRRRWVSLTRTAAGLGALAVAGLLGWVVWPEVVTPQALAGLAFGALAGLWLGRRTAPILSGHRRRTVAVVTQDIHTLRQAFNVLRQQVEVTIQTSEAAVMSMGERMNRVHRETEELRSRIMEAVTRSQRLSADSLGQAGQHGQAVAALAEHQARFEVSQQAYRERVRAVAERVRQLLPLSATIDEISRQTNLLSINASVEAARAGREGAGFKVVATEVRRLSTLTNEAARQITQGIARAAAAIDEEMSAADGQRGDSSTHQLGEIAHHIQTMGDTLSEVVPYLSQLSTDMDSGMSSVNGDIISALGDMQFQDINRQLLEQINTALGSLSDHFGQIYALIDGKAPPPPVLLEELLGRWTQSYVMNAQRVAHDRGTKGESGPPEAAQPAVMATAGGPRIELF</sequence>
<dbReference type="PROSITE" id="PS50111">
    <property type="entry name" value="CHEMOTAXIS_TRANSDUC_2"/>
    <property type="match status" value="1"/>
</dbReference>
<evidence type="ECO:0000259" key="6">
    <source>
        <dbReference type="PROSITE" id="PS50111"/>
    </source>
</evidence>